<organism evidence="4 5">
    <name type="scientific">Leviviridae sp</name>
    <dbReference type="NCBI Taxonomy" id="2027243"/>
    <lineage>
        <taxon>Viruses</taxon>
        <taxon>Riboviria</taxon>
        <taxon>Orthornavirae</taxon>
        <taxon>Lenarviricota</taxon>
        <taxon>Leviviricetes</taxon>
        <taxon>Norzivirales</taxon>
        <taxon>Fiersviridae</taxon>
    </lineage>
</organism>
<keyword evidence="2 4" id="KW-0167">Capsid protein</keyword>
<dbReference type="Proteomes" id="UP001060106">
    <property type="component" value="Segment"/>
</dbReference>
<dbReference type="InterPro" id="IPR002703">
    <property type="entry name" value="Levivir_coat"/>
</dbReference>
<evidence type="ECO:0000313" key="4">
    <source>
        <dbReference type="EMBL" id="UJQ85227.1"/>
    </source>
</evidence>
<name>A0ABY3SUN3_9VIRU</name>
<evidence type="ECO:0000256" key="3">
    <source>
        <dbReference type="ARBA" id="ARBA00022844"/>
    </source>
</evidence>
<keyword evidence="3" id="KW-0946">Virion</keyword>
<reference evidence="4" key="1">
    <citation type="submission" date="2021-05" db="EMBL/GenBank/DDBJ databases">
        <authorList>
            <person name="Chen Y.-M."/>
            <person name="Zhang Y.-Z."/>
        </authorList>
    </citation>
    <scope>NUCLEOTIDE SEQUENCE</scope>
    <source>
        <strain evidence="4">85-k141_212488</strain>
    </source>
</reference>
<comment type="subcellular location">
    <subcellularLocation>
        <location evidence="1">Virion</location>
    </subcellularLocation>
</comment>
<dbReference type="InterPro" id="IPR015954">
    <property type="entry name" value="Phage_RNA-type_capsid"/>
</dbReference>
<evidence type="ECO:0000256" key="2">
    <source>
        <dbReference type="ARBA" id="ARBA00022561"/>
    </source>
</evidence>
<evidence type="ECO:0000256" key="1">
    <source>
        <dbReference type="ARBA" id="ARBA00004328"/>
    </source>
</evidence>
<evidence type="ECO:0000313" key="5">
    <source>
        <dbReference type="Proteomes" id="UP001060106"/>
    </source>
</evidence>
<dbReference type="SUPFAM" id="SSF55405">
    <property type="entry name" value="RNA bacteriophage capsid protein"/>
    <property type="match status" value="1"/>
</dbReference>
<protein>
    <submittedName>
        <fullName evidence="4">Coat protein</fullName>
    </submittedName>
</protein>
<dbReference type="Pfam" id="PF01819">
    <property type="entry name" value="Levi_coat"/>
    <property type="match status" value="1"/>
</dbReference>
<keyword evidence="5" id="KW-1185">Reference proteome</keyword>
<dbReference type="Gene3D" id="3.30.380.10">
    <property type="entry name" value="MS2 Viral Coat Protein"/>
    <property type="match status" value="1"/>
</dbReference>
<sequence length="132" mass="14583">MAQLQNLVLKDREATPTNHTFVPRDIRDNVGEVVESTGVPVGESRFTISLRKTANGRYRSTLKLVVPVVQNQTVNGIVTPVVVRTSYATIDFDFDSRSTTAERNNFVGMLADSLAKDKVLVNDTIVNLQGVY</sequence>
<dbReference type="GO" id="GO:0019028">
    <property type="term" value="C:viral capsid"/>
    <property type="evidence" value="ECO:0007669"/>
    <property type="project" value="UniProtKB-KW"/>
</dbReference>
<reference evidence="4" key="2">
    <citation type="journal article" date="2022" name="Nat. Microbiol.">
        <title>RNA viromes from terrestrial sites across China expand environmental viral diversity.</title>
        <authorList>
            <person name="Chiapello M."/>
            <person name="Rodriguez-Romero J."/>
            <person name="Ayllon M.A."/>
            <person name="Turina M."/>
        </authorList>
    </citation>
    <scope>NUCLEOTIDE SEQUENCE</scope>
    <source>
        <strain evidence="4">85-k141_212488</strain>
    </source>
</reference>
<accession>A0ABY3SUN3</accession>
<dbReference type="EMBL" id="MZ679594">
    <property type="protein sequence ID" value="UJQ85227.1"/>
    <property type="molecule type" value="Genomic_RNA"/>
</dbReference>
<proteinExistence type="predicted"/>